<dbReference type="EMBL" id="CADIKL010000011">
    <property type="protein sequence ID" value="CAB3788579.1"/>
    <property type="molecule type" value="Genomic_DNA"/>
</dbReference>
<dbReference type="Gene3D" id="3.30.1340.30">
    <property type="match status" value="1"/>
</dbReference>
<dbReference type="Pfam" id="PF04972">
    <property type="entry name" value="BON"/>
    <property type="match status" value="1"/>
</dbReference>
<protein>
    <recommendedName>
        <fullName evidence="2">BON domain-containing protein</fullName>
    </recommendedName>
</protein>
<dbReference type="Proteomes" id="UP000494119">
    <property type="component" value="Unassembled WGS sequence"/>
</dbReference>
<feature type="signal peptide" evidence="1">
    <location>
        <begin position="1"/>
        <end position="27"/>
    </location>
</feature>
<dbReference type="AlphaFoldDB" id="A0A6J5FX75"/>
<feature type="domain" description="BON" evidence="2">
    <location>
        <begin position="54"/>
        <end position="122"/>
    </location>
</feature>
<evidence type="ECO:0000259" key="2">
    <source>
        <dbReference type="PROSITE" id="PS50914"/>
    </source>
</evidence>
<evidence type="ECO:0000256" key="1">
    <source>
        <dbReference type="SAM" id="SignalP"/>
    </source>
</evidence>
<reference evidence="3 4" key="1">
    <citation type="submission" date="2020-04" db="EMBL/GenBank/DDBJ databases">
        <authorList>
            <person name="De Canck E."/>
        </authorList>
    </citation>
    <scope>NUCLEOTIDE SEQUENCE [LARGE SCALE GENOMIC DNA]</scope>
    <source>
        <strain evidence="3 4">LMG 28688</strain>
    </source>
</reference>
<feature type="chain" id="PRO_5026727993" description="BON domain-containing protein" evidence="1">
    <location>
        <begin position="28"/>
        <end position="125"/>
    </location>
</feature>
<sequence length="125" mass="13018">MMKNNRLVRWSAGLLLAATIGAHGAHAQPAFGSGVAASSPAMIPAQTKREMRKADRLLAKQVRRELVRVKGLDSSRIVAVARGGQITLGGSVPEADQIGLAMEAAKHVSGVSEVTNSLNVKAPGQ</sequence>
<evidence type="ECO:0000313" key="4">
    <source>
        <dbReference type="Proteomes" id="UP000494119"/>
    </source>
</evidence>
<proteinExistence type="predicted"/>
<organism evidence="3 4">
    <name type="scientific">Paraburkholderia caffeinitolerans</name>
    <dbReference type="NCBI Taxonomy" id="1723730"/>
    <lineage>
        <taxon>Bacteria</taxon>
        <taxon>Pseudomonadati</taxon>
        <taxon>Pseudomonadota</taxon>
        <taxon>Betaproteobacteria</taxon>
        <taxon>Burkholderiales</taxon>
        <taxon>Burkholderiaceae</taxon>
        <taxon>Paraburkholderia</taxon>
    </lineage>
</organism>
<gene>
    <name evidence="3" type="ORF">LMG28688_02716</name>
</gene>
<evidence type="ECO:0000313" key="3">
    <source>
        <dbReference type="EMBL" id="CAB3788579.1"/>
    </source>
</evidence>
<name>A0A6J5FX75_9BURK</name>
<keyword evidence="4" id="KW-1185">Reference proteome</keyword>
<dbReference type="PROSITE" id="PS50914">
    <property type="entry name" value="BON"/>
    <property type="match status" value="1"/>
</dbReference>
<dbReference type="RefSeq" id="WP_129563641.1">
    <property type="nucleotide sequence ID" value="NZ_CADIKL010000011.1"/>
</dbReference>
<dbReference type="InterPro" id="IPR007055">
    <property type="entry name" value="BON_dom"/>
</dbReference>
<accession>A0A6J5FX75</accession>
<keyword evidence="1" id="KW-0732">Signal</keyword>